<feature type="transmembrane region" description="Helical" evidence="1">
    <location>
        <begin position="124"/>
        <end position="147"/>
    </location>
</feature>
<proteinExistence type="predicted"/>
<reference evidence="2 3" key="1">
    <citation type="journal article" date="2006" name="Science">
        <title>Phytophthora genome sequences uncover evolutionary origins and mechanisms of pathogenesis.</title>
        <authorList>
            <person name="Tyler B.M."/>
            <person name="Tripathy S."/>
            <person name="Zhang X."/>
            <person name="Dehal P."/>
            <person name="Jiang R.H."/>
            <person name="Aerts A."/>
            <person name="Arredondo F.D."/>
            <person name="Baxter L."/>
            <person name="Bensasson D."/>
            <person name="Beynon J.L."/>
            <person name="Chapman J."/>
            <person name="Damasceno C.M."/>
            <person name="Dorrance A.E."/>
            <person name="Dou D."/>
            <person name="Dickerman A.W."/>
            <person name="Dubchak I.L."/>
            <person name="Garbelotto M."/>
            <person name="Gijzen M."/>
            <person name="Gordon S.G."/>
            <person name="Govers F."/>
            <person name="Grunwald N.J."/>
            <person name="Huang W."/>
            <person name="Ivors K.L."/>
            <person name="Jones R.W."/>
            <person name="Kamoun S."/>
            <person name="Krampis K."/>
            <person name="Lamour K.H."/>
            <person name="Lee M.K."/>
            <person name="McDonald W.H."/>
            <person name="Medina M."/>
            <person name="Meijer H.J."/>
            <person name="Nordberg E.K."/>
            <person name="Maclean D.J."/>
            <person name="Ospina-Giraldo M.D."/>
            <person name="Morris P.F."/>
            <person name="Phuntumart V."/>
            <person name="Putnam N.H."/>
            <person name="Rash S."/>
            <person name="Rose J.K."/>
            <person name="Sakihama Y."/>
            <person name="Salamov A.A."/>
            <person name="Savidor A."/>
            <person name="Scheuring C.F."/>
            <person name="Smith B.M."/>
            <person name="Sobral B.W."/>
            <person name="Terry A."/>
            <person name="Torto-Alalibo T.A."/>
            <person name="Win J."/>
            <person name="Xu Z."/>
            <person name="Zhang H."/>
            <person name="Grigoriev I.V."/>
            <person name="Rokhsar D.S."/>
            <person name="Boore J.L."/>
        </authorList>
    </citation>
    <scope>NUCLEOTIDE SEQUENCE [LARGE SCALE GENOMIC DNA]</scope>
    <source>
        <strain evidence="2 3">P6497</strain>
    </source>
</reference>
<organism evidence="2 3">
    <name type="scientific">Phytophthora sojae (strain P6497)</name>
    <name type="common">Soybean stem and root rot agent</name>
    <name type="synonym">Phytophthora megasperma f. sp. glycines</name>
    <dbReference type="NCBI Taxonomy" id="1094619"/>
    <lineage>
        <taxon>Eukaryota</taxon>
        <taxon>Sar</taxon>
        <taxon>Stramenopiles</taxon>
        <taxon>Oomycota</taxon>
        <taxon>Peronosporomycetes</taxon>
        <taxon>Peronosporales</taxon>
        <taxon>Peronosporaceae</taxon>
        <taxon>Phytophthora</taxon>
    </lineage>
</organism>
<dbReference type="Proteomes" id="UP000002640">
    <property type="component" value="Unassembled WGS sequence"/>
</dbReference>
<protein>
    <submittedName>
        <fullName evidence="2">Uncharacterized protein</fullName>
    </submittedName>
</protein>
<evidence type="ECO:0000313" key="2">
    <source>
        <dbReference type="EMBL" id="EGZ23380.1"/>
    </source>
</evidence>
<dbReference type="RefSeq" id="XP_009518668.1">
    <property type="nucleotide sequence ID" value="XM_009520373.1"/>
</dbReference>
<dbReference type="STRING" id="1094619.G4Z017"/>
<dbReference type="PANTHER" id="PTHR45871:SF1">
    <property type="entry name" value="PHOSPHATIDYLINOSITOL N-ACETYLGLUCOSAMINYLTRANSFERASE SUBUNIT A"/>
    <property type="match status" value="1"/>
</dbReference>
<gene>
    <name evidence="2" type="ORF">PHYSODRAFT_258052</name>
</gene>
<keyword evidence="3" id="KW-1185">Reference proteome</keyword>
<dbReference type="GO" id="GO:0017176">
    <property type="term" value="F:phosphatidylinositol N-acetylglucosaminyltransferase activity"/>
    <property type="evidence" value="ECO:0007669"/>
    <property type="project" value="TreeGrafter"/>
</dbReference>
<dbReference type="InParanoid" id="G4Z017"/>
<dbReference type="PANTHER" id="PTHR45871">
    <property type="entry name" value="N-ACETYLGLUCOSAMINYL-PHOSPHATIDYLINOSITOL BIOSYNTHETIC PROTEIN"/>
    <property type="match status" value="1"/>
</dbReference>
<evidence type="ECO:0000313" key="3">
    <source>
        <dbReference type="Proteomes" id="UP000002640"/>
    </source>
</evidence>
<keyword evidence="1" id="KW-1133">Transmembrane helix</keyword>
<keyword evidence="1" id="KW-0812">Transmembrane</keyword>
<dbReference type="SUPFAM" id="SSF53756">
    <property type="entry name" value="UDP-Glycosyltransferase/glycogen phosphorylase"/>
    <property type="match status" value="1"/>
</dbReference>
<sequence>MKEVGLRSVDGQTEGPCLGHRRRGHSDCAKVIISATRERYVEMISRYSCWTTVRRLCIVMCCDFFPLLVGVEMPIRSLSQWLLRGGHNVILLTYAVPGPKVRVGPTAPPTPHSARGRALHDKLYYLPVMHLLDIVTYMTFVGHLALFRAIRVREQTKALDLGVKTVYTDHSLFGFVDAASVLLNKIINFLVFSNLVLRASLREGLESGFTRLLLEEMLEKHRRPYCVTLYGAVPSFKVRDVLCQDHIFLNRQLAGQESLYFTILEAAKYELSVFTADITPEALAEATLAAELRLAGVDRQDFQRA</sequence>
<name>G4Z017_PHYSP</name>
<evidence type="ECO:0000256" key="1">
    <source>
        <dbReference type="SAM" id="Phobius"/>
    </source>
</evidence>
<dbReference type="EMBL" id="JH159152">
    <property type="protein sequence ID" value="EGZ23380.1"/>
    <property type="molecule type" value="Genomic_DNA"/>
</dbReference>
<feature type="transmembrane region" description="Helical" evidence="1">
    <location>
        <begin position="56"/>
        <end position="75"/>
    </location>
</feature>
<keyword evidence="1" id="KW-0472">Membrane</keyword>
<dbReference type="KEGG" id="psoj:PHYSODRAFT_258052"/>
<dbReference type="GO" id="GO:0000506">
    <property type="term" value="C:glycosylphosphatidylinositol-N-acetylglucosaminyltransferase (GPI-GnT) complex"/>
    <property type="evidence" value="ECO:0007669"/>
    <property type="project" value="TreeGrafter"/>
</dbReference>
<accession>G4Z017</accession>
<dbReference type="GeneID" id="20638932"/>
<dbReference type="GO" id="GO:0006506">
    <property type="term" value="P:GPI anchor biosynthetic process"/>
    <property type="evidence" value="ECO:0007669"/>
    <property type="project" value="TreeGrafter"/>
</dbReference>
<dbReference type="AlphaFoldDB" id="G4Z017"/>